<evidence type="ECO:0000256" key="10">
    <source>
        <dbReference type="SAM" id="SignalP"/>
    </source>
</evidence>
<organism evidence="13 14">
    <name type="scientific">Hyalella azteca</name>
    <name type="common">Amphipod</name>
    <dbReference type="NCBI Taxonomy" id="294128"/>
    <lineage>
        <taxon>Eukaryota</taxon>
        <taxon>Metazoa</taxon>
        <taxon>Ecdysozoa</taxon>
        <taxon>Arthropoda</taxon>
        <taxon>Crustacea</taxon>
        <taxon>Multicrustacea</taxon>
        <taxon>Malacostraca</taxon>
        <taxon>Eumalacostraca</taxon>
        <taxon>Peracarida</taxon>
        <taxon>Amphipoda</taxon>
        <taxon>Senticaudata</taxon>
        <taxon>Talitrida</taxon>
        <taxon>Talitroidea</taxon>
        <taxon>Hyalellidae</taxon>
        <taxon>Hyalella</taxon>
    </lineage>
</organism>
<dbReference type="Pfam" id="PF08205">
    <property type="entry name" value="C2-set_2"/>
    <property type="match status" value="2"/>
</dbReference>
<feature type="compositionally biased region" description="Basic and acidic residues" evidence="8">
    <location>
        <begin position="1107"/>
        <end position="1118"/>
    </location>
</feature>
<dbReference type="Pfam" id="PF07679">
    <property type="entry name" value="I-set"/>
    <property type="match status" value="4"/>
</dbReference>
<dbReference type="SMART" id="SM00409">
    <property type="entry name" value="IG"/>
    <property type="match status" value="9"/>
</dbReference>
<feature type="domain" description="Ig-like" evidence="11">
    <location>
        <begin position="721"/>
        <end position="803"/>
    </location>
</feature>
<evidence type="ECO:0000256" key="7">
    <source>
        <dbReference type="ARBA" id="ARBA00023319"/>
    </source>
</evidence>
<keyword evidence="13" id="KW-1185">Reference proteome</keyword>
<dbReference type="OMA" id="FITVCHA"/>
<evidence type="ECO:0000256" key="4">
    <source>
        <dbReference type="ARBA" id="ARBA00022989"/>
    </source>
</evidence>
<feature type="domain" description="Ig-like" evidence="11">
    <location>
        <begin position="2"/>
        <end position="125"/>
    </location>
</feature>
<dbReference type="Proteomes" id="UP000694843">
    <property type="component" value="Unplaced"/>
</dbReference>
<gene>
    <name evidence="14" type="primary">LOC108664788</name>
</gene>
<feature type="region of interest" description="Disordered" evidence="8">
    <location>
        <begin position="1187"/>
        <end position="1209"/>
    </location>
</feature>
<dbReference type="PROSITE" id="PS50835">
    <property type="entry name" value="IG_LIKE"/>
    <property type="match status" value="9"/>
</dbReference>
<feature type="region of interest" description="Disordered" evidence="8">
    <location>
        <begin position="1259"/>
        <end position="1294"/>
    </location>
</feature>
<feature type="domain" description="Ig-like" evidence="11">
    <location>
        <begin position="810"/>
        <end position="914"/>
    </location>
</feature>
<feature type="domain" description="Ig-like" evidence="11">
    <location>
        <begin position="536"/>
        <end position="629"/>
    </location>
</feature>
<dbReference type="PANTHER" id="PTHR23278">
    <property type="entry name" value="SIDESTEP PROTEIN"/>
    <property type="match status" value="1"/>
</dbReference>
<dbReference type="SMART" id="SM00060">
    <property type="entry name" value="FN3"/>
    <property type="match status" value="1"/>
</dbReference>
<feature type="domain" description="Ig-like" evidence="11">
    <location>
        <begin position="440"/>
        <end position="529"/>
    </location>
</feature>
<dbReference type="SUPFAM" id="SSF48726">
    <property type="entry name" value="Immunoglobulin"/>
    <property type="match status" value="9"/>
</dbReference>
<dbReference type="SMART" id="SM00408">
    <property type="entry name" value="IGc2"/>
    <property type="match status" value="8"/>
</dbReference>
<evidence type="ECO:0000256" key="5">
    <source>
        <dbReference type="ARBA" id="ARBA00023136"/>
    </source>
</evidence>
<dbReference type="OrthoDB" id="10028801at2759"/>
<feature type="region of interest" description="Disordered" evidence="8">
    <location>
        <begin position="1104"/>
        <end position="1124"/>
    </location>
</feature>
<dbReference type="CDD" id="cd00063">
    <property type="entry name" value="FN3"/>
    <property type="match status" value="1"/>
</dbReference>
<dbReference type="KEGG" id="hazt:108664788"/>
<evidence type="ECO:0000256" key="6">
    <source>
        <dbReference type="ARBA" id="ARBA00023157"/>
    </source>
</evidence>
<dbReference type="FunFam" id="2.60.40.10:FF:000032">
    <property type="entry name" value="palladin isoform X1"/>
    <property type="match status" value="1"/>
</dbReference>
<evidence type="ECO:0000313" key="14">
    <source>
        <dbReference type="RefSeq" id="XP_018006964.1"/>
    </source>
</evidence>
<feature type="domain" description="Ig-like" evidence="11">
    <location>
        <begin position="130"/>
        <end position="232"/>
    </location>
</feature>
<dbReference type="InterPro" id="IPR007110">
    <property type="entry name" value="Ig-like_dom"/>
</dbReference>
<reference evidence="14" key="1">
    <citation type="submission" date="2025-08" db="UniProtKB">
        <authorList>
            <consortium name="RefSeq"/>
        </authorList>
    </citation>
    <scope>IDENTIFICATION</scope>
    <source>
        <tissue evidence="14">Whole organism</tissue>
    </source>
</reference>
<dbReference type="GeneID" id="108664788"/>
<evidence type="ECO:0000256" key="8">
    <source>
        <dbReference type="SAM" id="MobiDB-lite"/>
    </source>
</evidence>
<comment type="subcellular location">
    <subcellularLocation>
        <location evidence="1">Membrane</location>
        <topology evidence="1">Single-pass membrane protein</topology>
    </subcellularLocation>
</comment>
<feature type="domain" description="Fibronectin type-III" evidence="12">
    <location>
        <begin position="921"/>
        <end position="1014"/>
    </location>
</feature>
<accession>A0A8B7N183</accession>
<name>A0A8B7N183_HYAAZ</name>
<evidence type="ECO:0000256" key="1">
    <source>
        <dbReference type="ARBA" id="ARBA00004167"/>
    </source>
</evidence>
<feature type="domain" description="Ig-like" evidence="11">
    <location>
        <begin position="636"/>
        <end position="716"/>
    </location>
</feature>
<dbReference type="InterPro" id="IPR013106">
    <property type="entry name" value="Ig_V-set"/>
</dbReference>
<sequence length="1323" mass="143424">MPQVLVNQRLLFVFAIFALLVEGLARKQSFRVRPSSVEAVVGSDVLLLCEVDDQQGDAQWTKHGFAMGFNRTLPGLPRYQMVGNAEDGVHNLRILNVSLDDDGEFQCQVTPFNNARQIRAPAVLTVLVPPSSLTIERSEASLTVQAGQSLSITCKASDAKPAAAIKWRKNGVLFTPSNEESSEVDGSKTNLKTKTSKITITPTAEDNDANFTCVAHHPALTITNIILQTSVVLDVQYPPNAPEVIDFAEDESFAAGQEKVLTCRSRGGNPLPDVYWYKNGVELDRTFEKHKNYAVNEYRFDVDSSDNRAVYECRARNAITTEPKTTSITMRVNFPPDSVVITGPASAKVGDRISLSCKASNSNPAAQLSLLVNGRTPPGTASSTPVRTENWGFTNTANVTNYLVEATDKDLVVACYAHNHPLGTTKVDTKTVTILRPPGPPIIVGYNGTHPLKSGERLSLTCQSDGGNPLATLTWFKGNTELPASGTRQHGDSSISDLDVVLQESDNRATYSCRASNDASTITLTTNVTLAVYFPPASVKVTVSPDSIHAGTNVTLQCESSSSYPAANVTWWRDGAPLLGGVEQVKDGLHHGTITSYSVAVTVGSEDDGAIYTCQASNNWAFTTHDSITLDIKYAPVFAEGALPASKEVSEGESISLNATVLAKPSAVTYTWHFGGQLITSSSVMNITNISRTDDGIYTVKATNSEGSVTKDIALKVKFAPVILTKDEKFTVNTNDSVELTCRATGLPKPTFSWHRGTEDISSKATQYDDSSVLTIQRVSASDTGRFLCRAKNEVGKDSANFTVLVNHKPVMDSSGLYERAGAELGGTGTLRCRATGSPSISFTWFTRDNTPIEAALYSRFQNRYSVSDSELVDGLATYESVLTIANVTIKDHGIFQCQAMNSHGYTNTIITLEGTTAPDAPSDLKVVNTTHDSVLLQWVSGYNGGLQQSFRIRYRSKESDYYQYADVFPGNATVFSLTRLERETTYVLAVQARNSKGESAFTSETVQATTKSSVLGSEVDVSDDVTKESSVASLLAIIITLVGAVLLILNLALVICYFKRRSSKRLSTSTKGSIDKGSNKSNALEMYAPSSYNGTVNAETLSSISEKSRTSTGHEDDSVFDVSDVRPTASPKYLIDRLEPPVQYASQGPLQFTNTDAPLHPASMTQPHRNQYDLDSPYNMDLHNQGLSTLDRRGNLSSLPHAQSPLQSSYMNQFYSPDNLSMNRHNNSLTRQGYHASENPYPRTQAPKLQFPKDYIRNGSAMNSSLSPPRGGGLGYAPASPDRMSPPALPPPRTRGHPMLTTFAGDHIASSTLPMEQRGHLV</sequence>
<protein>
    <submittedName>
        <fullName evidence="14">Nephrin isoform X1</fullName>
    </submittedName>
</protein>
<dbReference type="InterPro" id="IPR036116">
    <property type="entry name" value="FN3_sf"/>
</dbReference>
<keyword evidence="5 9" id="KW-0472">Membrane</keyword>
<keyword evidence="6" id="KW-1015">Disulfide bond</keyword>
<evidence type="ECO:0000256" key="2">
    <source>
        <dbReference type="ARBA" id="ARBA00022692"/>
    </source>
</evidence>
<keyword evidence="3" id="KW-0677">Repeat</keyword>
<feature type="compositionally biased region" description="Polar residues" evidence="8">
    <location>
        <begin position="1196"/>
        <end position="1209"/>
    </location>
</feature>
<dbReference type="Pfam" id="PF13927">
    <property type="entry name" value="Ig_3"/>
    <property type="match status" value="2"/>
</dbReference>
<evidence type="ECO:0000259" key="12">
    <source>
        <dbReference type="PROSITE" id="PS50853"/>
    </source>
</evidence>
<feature type="signal peptide" evidence="10">
    <location>
        <begin position="1"/>
        <end position="25"/>
    </location>
</feature>
<dbReference type="PANTHER" id="PTHR23278:SF19">
    <property type="entry name" value="OBSCURIN"/>
    <property type="match status" value="1"/>
</dbReference>
<keyword evidence="7" id="KW-0393">Immunoglobulin domain</keyword>
<dbReference type="RefSeq" id="XP_018006964.1">
    <property type="nucleotide sequence ID" value="XM_018151475.2"/>
</dbReference>
<feature type="chain" id="PRO_5034417929" evidence="10">
    <location>
        <begin position="26"/>
        <end position="1323"/>
    </location>
</feature>
<dbReference type="PROSITE" id="PS50853">
    <property type="entry name" value="FN3"/>
    <property type="match status" value="1"/>
</dbReference>
<evidence type="ECO:0000256" key="3">
    <source>
        <dbReference type="ARBA" id="ARBA00022737"/>
    </source>
</evidence>
<dbReference type="InterPro" id="IPR013098">
    <property type="entry name" value="Ig_I-set"/>
</dbReference>
<dbReference type="CDD" id="cd00096">
    <property type="entry name" value="Ig"/>
    <property type="match status" value="1"/>
</dbReference>
<dbReference type="InterPro" id="IPR003961">
    <property type="entry name" value="FN3_dom"/>
</dbReference>
<dbReference type="GO" id="GO:0009653">
    <property type="term" value="P:anatomical structure morphogenesis"/>
    <property type="evidence" value="ECO:0007669"/>
    <property type="project" value="UniProtKB-ARBA"/>
</dbReference>
<dbReference type="Pfam" id="PF00041">
    <property type="entry name" value="fn3"/>
    <property type="match status" value="1"/>
</dbReference>
<proteinExistence type="predicted"/>
<dbReference type="InterPro" id="IPR036179">
    <property type="entry name" value="Ig-like_dom_sf"/>
</dbReference>
<dbReference type="Gene3D" id="2.60.40.10">
    <property type="entry name" value="Immunoglobulins"/>
    <property type="match status" value="10"/>
</dbReference>
<dbReference type="SMART" id="SM00406">
    <property type="entry name" value="IGv"/>
    <property type="match status" value="2"/>
</dbReference>
<evidence type="ECO:0000259" key="11">
    <source>
        <dbReference type="PROSITE" id="PS50835"/>
    </source>
</evidence>
<evidence type="ECO:0000256" key="9">
    <source>
        <dbReference type="SAM" id="Phobius"/>
    </source>
</evidence>
<feature type="transmembrane region" description="Helical" evidence="9">
    <location>
        <begin position="1035"/>
        <end position="1059"/>
    </location>
</feature>
<keyword evidence="2 9" id="KW-0812">Transmembrane</keyword>
<dbReference type="GO" id="GO:0016020">
    <property type="term" value="C:membrane"/>
    <property type="evidence" value="ECO:0007669"/>
    <property type="project" value="UniProtKB-SubCell"/>
</dbReference>
<feature type="domain" description="Ig-like" evidence="11">
    <location>
        <begin position="336"/>
        <end position="433"/>
    </location>
</feature>
<dbReference type="InterPro" id="IPR013783">
    <property type="entry name" value="Ig-like_fold"/>
</dbReference>
<evidence type="ECO:0000313" key="13">
    <source>
        <dbReference type="Proteomes" id="UP000694843"/>
    </source>
</evidence>
<dbReference type="GO" id="GO:0030154">
    <property type="term" value="P:cell differentiation"/>
    <property type="evidence" value="ECO:0007669"/>
    <property type="project" value="UniProtKB-ARBA"/>
</dbReference>
<keyword evidence="10" id="KW-0732">Signal</keyword>
<dbReference type="InterPro" id="IPR013162">
    <property type="entry name" value="CD80_C2-set"/>
</dbReference>
<keyword evidence="4 9" id="KW-1133">Transmembrane helix</keyword>
<feature type="domain" description="Ig-like" evidence="11">
    <location>
        <begin position="242"/>
        <end position="329"/>
    </location>
</feature>
<dbReference type="InterPro" id="IPR003599">
    <property type="entry name" value="Ig_sub"/>
</dbReference>
<dbReference type="SUPFAM" id="SSF49265">
    <property type="entry name" value="Fibronectin type III"/>
    <property type="match status" value="1"/>
</dbReference>
<dbReference type="InterPro" id="IPR003598">
    <property type="entry name" value="Ig_sub2"/>
</dbReference>